<dbReference type="OrthoDB" id="2627786at2"/>
<feature type="transmembrane region" description="Helical" evidence="1">
    <location>
        <begin position="83"/>
        <end position="101"/>
    </location>
</feature>
<feature type="transmembrane region" description="Helical" evidence="1">
    <location>
        <begin position="56"/>
        <end position="71"/>
    </location>
</feature>
<evidence type="ECO:0000313" key="2">
    <source>
        <dbReference type="EMBL" id="SEH80244.1"/>
    </source>
</evidence>
<dbReference type="Pfam" id="PF20040">
    <property type="entry name" value="DUF6442"/>
    <property type="match status" value="1"/>
</dbReference>
<name>A0A1H6KWR4_RUMFL</name>
<keyword evidence="1" id="KW-0812">Transmembrane</keyword>
<keyword evidence="1" id="KW-1133">Transmembrane helix</keyword>
<evidence type="ECO:0000313" key="3">
    <source>
        <dbReference type="Proteomes" id="UP000183190"/>
    </source>
</evidence>
<dbReference type="EMBL" id="FNWV01000013">
    <property type="protein sequence ID" value="SEH80244.1"/>
    <property type="molecule type" value="Genomic_DNA"/>
</dbReference>
<sequence>MNKEEILAKSRQENKNRDIAEIDRAKSDSRFAVILTMLFTCLYAVITLLITGKMNYGALATAICMLFSMQLHRAIKNKNTGDILCASVICLFFLLLTFMAIRELFSLNT</sequence>
<organism evidence="2 3">
    <name type="scientific">Ruminococcus flavefaciens</name>
    <dbReference type="NCBI Taxonomy" id="1265"/>
    <lineage>
        <taxon>Bacteria</taxon>
        <taxon>Bacillati</taxon>
        <taxon>Bacillota</taxon>
        <taxon>Clostridia</taxon>
        <taxon>Eubacteriales</taxon>
        <taxon>Oscillospiraceae</taxon>
        <taxon>Ruminococcus</taxon>
    </lineage>
</organism>
<keyword evidence="1" id="KW-0472">Membrane</keyword>
<dbReference type="AlphaFoldDB" id="A0A1H6KWR4"/>
<dbReference type="Proteomes" id="UP000183190">
    <property type="component" value="Unassembled WGS sequence"/>
</dbReference>
<protein>
    <submittedName>
        <fullName evidence="2">Uncharacterized protein</fullName>
    </submittedName>
</protein>
<reference evidence="2 3" key="1">
    <citation type="submission" date="2016-10" db="EMBL/GenBank/DDBJ databases">
        <authorList>
            <person name="de Groot N.N."/>
        </authorList>
    </citation>
    <scope>NUCLEOTIDE SEQUENCE [LARGE SCALE GENOMIC DNA]</scope>
    <source>
        <strain evidence="2 3">YAD2003</strain>
    </source>
</reference>
<evidence type="ECO:0000256" key="1">
    <source>
        <dbReference type="SAM" id="Phobius"/>
    </source>
</evidence>
<gene>
    <name evidence="2" type="ORF">SAMN02910265_02783</name>
</gene>
<proteinExistence type="predicted"/>
<feature type="transmembrane region" description="Helical" evidence="1">
    <location>
        <begin position="31"/>
        <end position="50"/>
    </location>
</feature>
<accession>A0A1H6KWR4</accession>
<dbReference type="RefSeq" id="WP_074718429.1">
    <property type="nucleotide sequence ID" value="NZ_FNWV01000013.1"/>
</dbReference>
<dbReference type="InterPro" id="IPR045620">
    <property type="entry name" value="DUF6442"/>
</dbReference>